<dbReference type="GO" id="GO:0003700">
    <property type="term" value="F:DNA-binding transcription factor activity"/>
    <property type="evidence" value="ECO:0007669"/>
    <property type="project" value="TreeGrafter"/>
</dbReference>
<dbReference type="SUPFAM" id="SSF46689">
    <property type="entry name" value="Homeodomain-like"/>
    <property type="match status" value="1"/>
</dbReference>
<dbReference type="PROSITE" id="PS50977">
    <property type="entry name" value="HTH_TETR_2"/>
    <property type="match status" value="1"/>
</dbReference>
<dbReference type="EMBL" id="VYGV01000011">
    <property type="protein sequence ID" value="NWF46217.1"/>
    <property type="molecule type" value="Genomic_DNA"/>
</dbReference>
<dbReference type="Pfam" id="PF00440">
    <property type="entry name" value="TetR_N"/>
    <property type="match status" value="1"/>
</dbReference>
<feature type="domain" description="HTH tetR-type" evidence="4">
    <location>
        <begin position="13"/>
        <end position="73"/>
    </location>
</feature>
<protein>
    <submittedName>
        <fullName evidence="5">TetR/AcrR family transcriptional regulator</fullName>
    </submittedName>
</protein>
<dbReference type="PANTHER" id="PTHR30055">
    <property type="entry name" value="HTH-TYPE TRANSCRIPTIONAL REGULATOR RUTR"/>
    <property type="match status" value="1"/>
</dbReference>
<evidence type="ECO:0000256" key="2">
    <source>
        <dbReference type="ARBA" id="ARBA00023125"/>
    </source>
</evidence>
<evidence type="ECO:0000259" key="4">
    <source>
        <dbReference type="PROSITE" id="PS50977"/>
    </source>
</evidence>
<dbReference type="InterPro" id="IPR036271">
    <property type="entry name" value="Tet_transcr_reg_TetR-rel_C_sf"/>
</dbReference>
<dbReference type="Gene3D" id="1.10.357.10">
    <property type="entry name" value="Tetracycline Repressor, domain 2"/>
    <property type="match status" value="1"/>
</dbReference>
<keyword evidence="6" id="KW-1185">Reference proteome</keyword>
<evidence type="ECO:0000313" key="5">
    <source>
        <dbReference type="EMBL" id="NWF46217.1"/>
    </source>
</evidence>
<accession>A0A7Y8GY88</accession>
<sequence length="196" mass="22126">MSRPSLARSPRADNRLPELLDAAARLFARRGYAATSMRDIAVEVKMLSGSLYYHFPSKEELLIAVYQAGVLELEKAAVEAVERETDPWARLEALCKAHLETVLRDSDYAQVLIRVLPDDIPQAANRLRELRDTYEQVFRTVVAQLPLSAGTDRRALRLMLIGALNWATLWFNPDGRDSPRVLARKFVGLVKETQHG</sequence>
<keyword evidence="2 3" id="KW-0238">DNA-binding</keyword>
<dbReference type="Pfam" id="PF17932">
    <property type="entry name" value="TetR_C_24"/>
    <property type="match status" value="1"/>
</dbReference>
<keyword evidence="1" id="KW-0175">Coiled coil</keyword>
<comment type="caution">
    <text evidence="5">The sequence shown here is derived from an EMBL/GenBank/DDBJ whole genome shotgun (WGS) entry which is preliminary data.</text>
</comment>
<evidence type="ECO:0000256" key="3">
    <source>
        <dbReference type="PROSITE-ProRule" id="PRU00335"/>
    </source>
</evidence>
<dbReference type="AlphaFoldDB" id="A0A7Y8GY88"/>
<dbReference type="InterPro" id="IPR050109">
    <property type="entry name" value="HTH-type_TetR-like_transc_reg"/>
</dbReference>
<dbReference type="InterPro" id="IPR001647">
    <property type="entry name" value="HTH_TetR"/>
</dbReference>
<evidence type="ECO:0000313" key="6">
    <source>
        <dbReference type="Proteomes" id="UP000545507"/>
    </source>
</evidence>
<dbReference type="InterPro" id="IPR009057">
    <property type="entry name" value="Homeodomain-like_sf"/>
</dbReference>
<organism evidence="5 6">
    <name type="scientific">Hydrogenophaga aromaticivorans</name>
    <dbReference type="NCBI Taxonomy" id="2610898"/>
    <lineage>
        <taxon>Bacteria</taxon>
        <taxon>Pseudomonadati</taxon>
        <taxon>Pseudomonadota</taxon>
        <taxon>Betaproteobacteria</taxon>
        <taxon>Burkholderiales</taxon>
        <taxon>Comamonadaceae</taxon>
        <taxon>Hydrogenophaga</taxon>
    </lineage>
</organism>
<dbReference type="InterPro" id="IPR041490">
    <property type="entry name" value="KstR2_TetR_C"/>
</dbReference>
<proteinExistence type="predicted"/>
<evidence type="ECO:0000256" key="1">
    <source>
        <dbReference type="ARBA" id="ARBA00023054"/>
    </source>
</evidence>
<feature type="DNA-binding region" description="H-T-H motif" evidence="3">
    <location>
        <begin position="36"/>
        <end position="55"/>
    </location>
</feature>
<dbReference type="PANTHER" id="PTHR30055:SF183">
    <property type="entry name" value="NUCLEOID OCCLUSION FACTOR SLMA"/>
    <property type="match status" value="1"/>
</dbReference>
<dbReference type="RefSeq" id="WP_281362787.1">
    <property type="nucleotide sequence ID" value="NZ_JAGPWB010000010.1"/>
</dbReference>
<reference evidence="5 6" key="1">
    <citation type="submission" date="2019-09" db="EMBL/GenBank/DDBJ databases">
        <title>Hydrogenophaga aromatica sp. nov., isolated from a para-xylene-degrading enrichment culture.</title>
        <authorList>
            <person name="Tancsics A."/>
            <person name="Banerjee S."/>
        </authorList>
    </citation>
    <scope>NUCLEOTIDE SEQUENCE [LARGE SCALE GENOMIC DNA]</scope>
    <source>
        <strain evidence="5 6">D2P1</strain>
    </source>
</reference>
<dbReference type="GO" id="GO:0000976">
    <property type="term" value="F:transcription cis-regulatory region binding"/>
    <property type="evidence" value="ECO:0007669"/>
    <property type="project" value="TreeGrafter"/>
</dbReference>
<name>A0A7Y8GY88_9BURK</name>
<dbReference type="Proteomes" id="UP000545507">
    <property type="component" value="Unassembled WGS sequence"/>
</dbReference>
<dbReference type="PRINTS" id="PR00455">
    <property type="entry name" value="HTHTETR"/>
</dbReference>
<dbReference type="SUPFAM" id="SSF48498">
    <property type="entry name" value="Tetracyclin repressor-like, C-terminal domain"/>
    <property type="match status" value="1"/>
</dbReference>
<gene>
    <name evidence="5" type="ORF">F3K02_13290</name>
</gene>